<protein>
    <recommendedName>
        <fullName evidence="10">Bidirectional sugar transporter SWEET</fullName>
    </recommendedName>
</protein>
<evidence type="ECO:0000256" key="5">
    <source>
        <dbReference type="ARBA" id="ARBA00022597"/>
    </source>
</evidence>
<name>A0ABD3L8X7_EUCGL</name>
<dbReference type="PANTHER" id="PTHR10791:SF165">
    <property type="entry name" value="BIDIRECTIONAL SUGAR TRANSPORTER SWEET10"/>
    <property type="match status" value="1"/>
</dbReference>
<evidence type="ECO:0000256" key="10">
    <source>
        <dbReference type="RuleBase" id="RU910715"/>
    </source>
</evidence>
<feature type="transmembrane region" description="Helical" evidence="10">
    <location>
        <begin position="47"/>
        <end position="64"/>
    </location>
</feature>
<dbReference type="Gene3D" id="1.20.1280.290">
    <property type="match status" value="2"/>
</dbReference>
<feature type="transmembrane region" description="Helical" evidence="10">
    <location>
        <begin position="12"/>
        <end position="35"/>
    </location>
</feature>
<feature type="transmembrane region" description="Helical" evidence="10">
    <location>
        <begin position="191"/>
        <end position="212"/>
    </location>
</feature>
<keyword evidence="3 10" id="KW-0813">Transport</keyword>
<dbReference type="FunFam" id="1.20.1280.290:FF:000003">
    <property type="entry name" value="Bidirectional sugar transporter SWEET"/>
    <property type="match status" value="1"/>
</dbReference>
<comment type="function">
    <text evidence="10">Mediates both low-affinity uptake and efflux of sugar across the membrane.</text>
</comment>
<proteinExistence type="inferred from homology"/>
<dbReference type="GO" id="GO:0008515">
    <property type="term" value="F:sucrose transmembrane transporter activity"/>
    <property type="evidence" value="ECO:0007669"/>
    <property type="project" value="UniProtKB-ARBA"/>
</dbReference>
<reference evidence="11 12" key="1">
    <citation type="submission" date="2024-11" db="EMBL/GenBank/DDBJ databases">
        <title>Chromosome-level genome assembly of Eucalyptus globulus Labill. provides insights into its genome evolution.</title>
        <authorList>
            <person name="Li X."/>
        </authorList>
    </citation>
    <scope>NUCLEOTIDE SEQUENCE [LARGE SCALE GENOMIC DNA]</scope>
    <source>
        <strain evidence="11">CL2024</strain>
        <tissue evidence="11">Fresh tender leaves</tissue>
    </source>
</reference>
<dbReference type="PANTHER" id="PTHR10791">
    <property type="entry name" value="RAG1-ACTIVATING PROTEIN 1"/>
    <property type="match status" value="1"/>
</dbReference>
<feature type="transmembrane region" description="Helical" evidence="10">
    <location>
        <begin position="163"/>
        <end position="185"/>
    </location>
</feature>
<dbReference type="GO" id="GO:0005886">
    <property type="term" value="C:plasma membrane"/>
    <property type="evidence" value="ECO:0007669"/>
    <property type="project" value="UniProtKB-SubCell"/>
</dbReference>
<evidence type="ECO:0000256" key="4">
    <source>
        <dbReference type="ARBA" id="ARBA00022475"/>
    </source>
</evidence>
<keyword evidence="9 10" id="KW-0472">Membrane</keyword>
<accession>A0ABD3L8X7</accession>
<evidence type="ECO:0000256" key="9">
    <source>
        <dbReference type="ARBA" id="ARBA00023136"/>
    </source>
</evidence>
<dbReference type="InterPro" id="IPR047664">
    <property type="entry name" value="SWEET"/>
</dbReference>
<evidence type="ECO:0000256" key="3">
    <source>
        <dbReference type="ARBA" id="ARBA00022448"/>
    </source>
</evidence>
<feature type="transmembrane region" description="Helical" evidence="10">
    <location>
        <begin position="130"/>
        <end position="151"/>
    </location>
</feature>
<evidence type="ECO:0000256" key="1">
    <source>
        <dbReference type="ARBA" id="ARBA00004651"/>
    </source>
</evidence>
<dbReference type="AlphaFoldDB" id="A0ABD3L8X7"/>
<keyword evidence="4" id="KW-1003">Cell membrane</keyword>
<keyword evidence="6 10" id="KW-0812">Transmembrane</keyword>
<feature type="transmembrane region" description="Helical" evidence="10">
    <location>
        <begin position="70"/>
        <end position="92"/>
    </location>
</feature>
<gene>
    <name evidence="11" type="ORF">ACJRO7_009247</name>
</gene>
<evidence type="ECO:0000256" key="7">
    <source>
        <dbReference type="ARBA" id="ARBA00022737"/>
    </source>
</evidence>
<evidence type="ECO:0000313" key="11">
    <source>
        <dbReference type="EMBL" id="KAL3747988.1"/>
    </source>
</evidence>
<feature type="transmembrane region" description="Helical" evidence="10">
    <location>
        <begin position="104"/>
        <end position="124"/>
    </location>
</feature>
<keyword evidence="5 10" id="KW-0762">Sugar transport</keyword>
<keyword evidence="12" id="KW-1185">Reference proteome</keyword>
<evidence type="ECO:0000256" key="6">
    <source>
        <dbReference type="ARBA" id="ARBA00022692"/>
    </source>
</evidence>
<evidence type="ECO:0000256" key="2">
    <source>
        <dbReference type="ARBA" id="ARBA00007809"/>
    </source>
</evidence>
<dbReference type="Proteomes" id="UP001634007">
    <property type="component" value="Unassembled WGS sequence"/>
</dbReference>
<dbReference type="EMBL" id="JBJKBG010000002">
    <property type="protein sequence ID" value="KAL3747988.1"/>
    <property type="molecule type" value="Genomic_DNA"/>
</dbReference>
<evidence type="ECO:0000256" key="8">
    <source>
        <dbReference type="ARBA" id="ARBA00022989"/>
    </source>
</evidence>
<comment type="subcellular location">
    <subcellularLocation>
        <location evidence="1 10">Cell membrane</location>
        <topology evidence="1 10">Multi-pass membrane protein</topology>
    </subcellularLocation>
</comment>
<sequence length="279" mass="30846">MGTHHVPTAAFAFGLLGNVVSFITFLAPLPTFYGIYKRKSTQGFQSIPYVVSLLSAMLLLYYGLVKKNTLLITINGIGCVIETAYVAAYLIYASKNDRMLTLKLFLSMNVLGYGAVLSTTFFLSKGAKRAQIIGWICMTFSLGVFAAPLCIMRKVIKTRSVEFMPISLSIFLTLSAIVWFFYGFLLKDFFIAVPNVLGFVLGGVQMVLYAIYRKNTKKVAAEPNLQQQESTEEIIDIVKLSAAICQELNPVLAAKLKDVLKDSVGEDEQIIETPSKTIK</sequence>
<dbReference type="InterPro" id="IPR004316">
    <property type="entry name" value="SWEET_rpt"/>
</dbReference>
<keyword evidence="8 10" id="KW-1133">Transmembrane helix</keyword>
<comment type="similarity">
    <text evidence="2 10">Belongs to the SWEET sugar transporter family.</text>
</comment>
<dbReference type="FunFam" id="1.20.1280.290:FF:000001">
    <property type="entry name" value="Bidirectional sugar transporter SWEET"/>
    <property type="match status" value="1"/>
</dbReference>
<dbReference type="Pfam" id="PF03083">
    <property type="entry name" value="MtN3_slv"/>
    <property type="match status" value="2"/>
</dbReference>
<comment type="caution">
    <text evidence="11">The sequence shown here is derived from an EMBL/GenBank/DDBJ whole genome shotgun (WGS) entry which is preliminary data.</text>
</comment>
<keyword evidence="7" id="KW-0677">Repeat</keyword>
<evidence type="ECO:0000313" key="12">
    <source>
        <dbReference type="Proteomes" id="UP001634007"/>
    </source>
</evidence>
<organism evidence="11 12">
    <name type="scientific">Eucalyptus globulus</name>
    <name type="common">Tasmanian blue gum</name>
    <dbReference type="NCBI Taxonomy" id="34317"/>
    <lineage>
        <taxon>Eukaryota</taxon>
        <taxon>Viridiplantae</taxon>
        <taxon>Streptophyta</taxon>
        <taxon>Embryophyta</taxon>
        <taxon>Tracheophyta</taxon>
        <taxon>Spermatophyta</taxon>
        <taxon>Magnoliopsida</taxon>
        <taxon>eudicotyledons</taxon>
        <taxon>Gunneridae</taxon>
        <taxon>Pentapetalae</taxon>
        <taxon>rosids</taxon>
        <taxon>malvids</taxon>
        <taxon>Myrtales</taxon>
        <taxon>Myrtaceae</taxon>
        <taxon>Myrtoideae</taxon>
        <taxon>Eucalypteae</taxon>
        <taxon>Eucalyptus</taxon>
    </lineage>
</organism>